<keyword evidence="2" id="KW-1185">Reference proteome</keyword>
<gene>
    <name evidence="1" type="ORF">AXF42_Ash014373</name>
</gene>
<protein>
    <submittedName>
        <fullName evidence="1">Uncharacterized protein</fullName>
    </submittedName>
</protein>
<evidence type="ECO:0000313" key="2">
    <source>
        <dbReference type="Proteomes" id="UP000236161"/>
    </source>
</evidence>
<organism evidence="1 2">
    <name type="scientific">Apostasia shenzhenica</name>
    <dbReference type="NCBI Taxonomy" id="1088818"/>
    <lineage>
        <taxon>Eukaryota</taxon>
        <taxon>Viridiplantae</taxon>
        <taxon>Streptophyta</taxon>
        <taxon>Embryophyta</taxon>
        <taxon>Tracheophyta</taxon>
        <taxon>Spermatophyta</taxon>
        <taxon>Magnoliopsida</taxon>
        <taxon>Liliopsida</taxon>
        <taxon>Asparagales</taxon>
        <taxon>Orchidaceae</taxon>
        <taxon>Apostasioideae</taxon>
        <taxon>Apostasia</taxon>
    </lineage>
</organism>
<dbReference type="AlphaFoldDB" id="A0A2I0B0Y5"/>
<dbReference type="PANTHER" id="PTHR34377">
    <property type="entry name" value="TETRATRICOPEPTIDE REPEAT (TPR)-LIKE SUPERFAMILY PROTEIN"/>
    <property type="match status" value="1"/>
</dbReference>
<dbReference type="Proteomes" id="UP000236161">
    <property type="component" value="Unassembled WGS sequence"/>
</dbReference>
<sequence length="127" mass="14164">MAQTLCLSQFALANEACGFVGPHTASNVKAHDHHRHHHKNPEGSACCRRLAGIEDACICQMMSKMPAFITKPKHTVTIVPTEGCEVTYECGIGRFPARRFREYRSRHPALRSLESMIVRPSTSKTTD</sequence>
<accession>A0A2I0B0Y5</accession>
<dbReference type="STRING" id="1088818.A0A2I0B0Y5"/>
<dbReference type="EMBL" id="KZ451930">
    <property type="protein sequence ID" value="PKA61456.1"/>
    <property type="molecule type" value="Genomic_DNA"/>
</dbReference>
<dbReference type="PANTHER" id="PTHR34377:SF4">
    <property type="entry name" value="OS09G0309600 PROTEIN"/>
    <property type="match status" value="1"/>
</dbReference>
<evidence type="ECO:0000313" key="1">
    <source>
        <dbReference type="EMBL" id="PKA61456.1"/>
    </source>
</evidence>
<dbReference type="OrthoDB" id="1930534at2759"/>
<reference evidence="1 2" key="1">
    <citation type="journal article" date="2017" name="Nature">
        <title>The Apostasia genome and the evolution of orchids.</title>
        <authorList>
            <person name="Zhang G.Q."/>
            <person name="Liu K.W."/>
            <person name="Li Z."/>
            <person name="Lohaus R."/>
            <person name="Hsiao Y.Y."/>
            <person name="Niu S.C."/>
            <person name="Wang J.Y."/>
            <person name="Lin Y.C."/>
            <person name="Xu Q."/>
            <person name="Chen L.J."/>
            <person name="Yoshida K."/>
            <person name="Fujiwara S."/>
            <person name="Wang Z.W."/>
            <person name="Zhang Y.Q."/>
            <person name="Mitsuda N."/>
            <person name="Wang M."/>
            <person name="Liu G.H."/>
            <person name="Pecoraro L."/>
            <person name="Huang H.X."/>
            <person name="Xiao X.J."/>
            <person name="Lin M."/>
            <person name="Wu X.Y."/>
            <person name="Wu W.L."/>
            <person name="Chen Y.Y."/>
            <person name="Chang S.B."/>
            <person name="Sakamoto S."/>
            <person name="Ohme-Takagi M."/>
            <person name="Yagi M."/>
            <person name="Zeng S.J."/>
            <person name="Shen C.Y."/>
            <person name="Yeh C.M."/>
            <person name="Luo Y.B."/>
            <person name="Tsai W.C."/>
            <person name="Van de Peer Y."/>
            <person name="Liu Z.J."/>
        </authorList>
    </citation>
    <scope>NUCLEOTIDE SEQUENCE [LARGE SCALE GENOMIC DNA]</scope>
    <source>
        <strain evidence="2">cv. Shenzhen</strain>
        <tissue evidence="1">Stem</tissue>
    </source>
</reference>
<proteinExistence type="predicted"/>
<name>A0A2I0B0Y5_9ASPA</name>